<reference evidence="2 3" key="1">
    <citation type="submission" date="2014-03" db="EMBL/GenBank/DDBJ databases">
        <authorList>
            <person name="Urmite Genomes U."/>
        </authorList>
    </citation>
    <scope>NUCLEOTIDE SEQUENCE [LARGE SCALE GENOMIC DNA]</scope>
    <source>
        <strain evidence="2 3">Vm-5</strain>
    </source>
</reference>
<dbReference type="RefSeq" id="WP_051739357.1">
    <property type="nucleotide sequence ID" value="NZ_BNER01000008.1"/>
</dbReference>
<accession>A0A024QI10</accession>
<sequence length="144" mass="16560">MSSLEFDKEKEQQPTFGTNLDQEEPKEPEQAEIPEEEPEKKPKENLEENGQFSLFEEPKQEKKAPKKPSTAPKKKSKPSQKVGMEYTVYYAGHQVPVPEEDMTMDTVRSYLETDFPELSKDRTEMLIDEKNKQIVPVVKGAKKG</sequence>
<protein>
    <submittedName>
        <fullName evidence="2">Uncharacterized protein</fullName>
    </submittedName>
</protein>
<evidence type="ECO:0000313" key="2">
    <source>
        <dbReference type="EMBL" id="CDQ41877.1"/>
    </source>
</evidence>
<dbReference type="AlphaFoldDB" id="A0A024QI10"/>
<keyword evidence="3" id="KW-1185">Reference proteome</keyword>
<dbReference type="STRING" id="1462526.BN990_04256"/>
<evidence type="ECO:0000256" key="1">
    <source>
        <dbReference type="SAM" id="MobiDB-lite"/>
    </source>
</evidence>
<organism evidence="2 3">
    <name type="scientific">Virgibacillus massiliensis</name>
    <dbReference type="NCBI Taxonomy" id="1462526"/>
    <lineage>
        <taxon>Bacteria</taxon>
        <taxon>Bacillati</taxon>
        <taxon>Bacillota</taxon>
        <taxon>Bacilli</taxon>
        <taxon>Bacillales</taxon>
        <taxon>Bacillaceae</taxon>
        <taxon>Virgibacillus</taxon>
    </lineage>
</organism>
<proteinExistence type="predicted"/>
<feature type="compositionally biased region" description="Basic and acidic residues" evidence="1">
    <location>
        <begin position="1"/>
        <end position="12"/>
    </location>
</feature>
<name>A0A024QI10_9BACI</name>
<comment type="caution">
    <text evidence="2">The sequence shown here is derived from an EMBL/GenBank/DDBJ whole genome shotgun (WGS) entry which is preliminary data.</text>
</comment>
<gene>
    <name evidence="2" type="ORF">BN990_04256</name>
</gene>
<dbReference type="Proteomes" id="UP000028875">
    <property type="component" value="Unassembled WGS sequence"/>
</dbReference>
<dbReference type="OrthoDB" id="1956305at2"/>
<reference evidence="3" key="2">
    <citation type="submission" date="2014-05" db="EMBL/GenBank/DDBJ databases">
        <title>Draft genome sequence of Virgibacillus massiliensis Vm-5.</title>
        <authorList>
            <person name="Khelaifia S."/>
            <person name="Croce O."/>
            <person name="Lagier J.C."/>
            <person name="Raoult D."/>
        </authorList>
    </citation>
    <scope>NUCLEOTIDE SEQUENCE [LARGE SCALE GENOMIC DNA]</scope>
    <source>
        <strain evidence="3">Vm-5</strain>
    </source>
</reference>
<evidence type="ECO:0000313" key="3">
    <source>
        <dbReference type="Proteomes" id="UP000028875"/>
    </source>
</evidence>
<feature type="region of interest" description="Disordered" evidence="1">
    <location>
        <begin position="1"/>
        <end position="82"/>
    </location>
</feature>
<dbReference type="EMBL" id="CCDP010000003">
    <property type="protein sequence ID" value="CDQ41877.1"/>
    <property type="molecule type" value="Genomic_DNA"/>
</dbReference>